<evidence type="ECO:0000313" key="2">
    <source>
        <dbReference type="EMBL" id="KAH0569448.1"/>
    </source>
</evidence>
<dbReference type="GeneID" id="94302417"/>
<name>A0A9P8LK13_9EUKA</name>
<sequence length="184" mass="20570">MPRASLDQTSALSAIAQALRSLSVHTASTLLRDHALLSQEVSRVTVPWQHAADIMGVTKSRLYHWYRETFQRRQQEPLSASDAAVVKHMVQEAAAAGFEPSLDMVRARLSRKYDTQVLRVAFQNAKAIARSAMPVIPKLALPFSRPDFDSLSVSPRVESCSVTPRDTLLDDEFSEQFFCSFGFE</sequence>
<accession>A0A9P8LK13</accession>
<gene>
    <name evidence="1" type="ORF">SS50377_28394</name>
    <name evidence="2" type="ORF">SS50377_28397</name>
    <name evidence="3" type="ORF">SS50377_28401</name>
</gene>
<dbReference type="EMBL" id="AUWU02000009">
    <property type="protein sequence ID" value="KAH0569452.1"/>
    <property type="molecule type" value="Genomic_DNA"/>
</dbReference>
<comment type="caution">
    <text evidence="1">The sequence shown here is derived from an EMBL/GenBank/DDBJ whole genome shotgun (WGS) entry which is preliminary data.</text>
</comment>
<protein>
    <submittedName>
        <fullName evidence="1">Uncharacterized protein</fullName>
    </submittedName>
</protein>
<dbReference type="KEGG" id="ssao:94302417"/>
<evidence type="ECO:0000313" key="1">
    <source>
        <dbReference type="EMBL" id="KAH0569446.1"/>
    </source>
</evidence>
<reference evidence="1" key="1">
    <citation type="journal article" date="2014" name="PLoS Genet.">
        <title>The Genome of Spironucleus salmonicida Highlights a Fish Pathogen Adapted to Fluctuating Environments.</title>
        <authorList>
            <person name="Xu F."/>
            <person name="Jerlstrom-Hultqvist J."/>
            <person name="Einarsson E."/>
            <person name="Astvaldsson A."/>
            <person name="Svard S.G."/>
            <person name="Andersson J.O."/>
        </authorList>
    </citation>
    <scope>NUCLEOTIDE SEQUENCE</scope>
    <source>
        <strain evidence="1">ATCC 50377</strain>
    </source>
</reference>
<organism evidence="1 4">
    <name type="scientific">Spironucleus salmonicida</name>
    <dbReference type="NCBI Taxonomy" id="348837"/>
    <lineage>
        <taxon>Eukaryota</taxon>
        <taxon>Metamonada</taxon>
        <taxon>Diplomonadida</taxon>
        <taxon>Hexamitidae</taxon>
        <taxon>Hexamitinae</taxon>
        <taxon>Spironucleus</taxon>
    </lineage>
</organism>
<evidence type="ECO:0000313" key="4">
    <source>
        <dbReference type="Proteomes" id="UP000018208"/>
    </source>
</evidence>
<dbReference type="EMBL" id="AUWU02000009">
    <property type="protein sequence ID" value="KAH0569448.1"/>
    <property type="molecule type" value="Genomic_DNA"/>
</dbReference>
<keyword evidence="4" id="KW-1185">Reference proteome</keyword>
<dbReference type="RefSeq" id="XP_067760219.1">
    <property type="nucleotide sequence ID" value="XM_067912162.1"/>
</dbReference>
<proteinExistence type="predicted"/>
<dbReference type="Proteomes" id="UP000018208">
    <property type="component" value="Unassembled WGS sequence"/>
</dbReference>
<dbReference type="AlphaFoldDB" id="A0A9P8LK13"/>
<dbReference type="EMBL" id="AUWU02000009">
    <property type="protein sequence ID" value="KAH0569446.1"/>
    <property type="molecule type" value="Genomic_DNA"/>
</dbReference>
<evidence type="ECO:0000313" key="3">
    <source>
        <dbReference type="EMBL" id="KAH0569452.1"/>
    </source>
</evidence>
<dbReference type="OrthoDB" id="10259048at2759"/>
<reference evidence="1" key="2">
    <citation type="submission" date="2020-12" db="EMBL/GenBank/DDBJ databases">
        <title>New Spironucleus salmonicida genome in near-complete chromosomes.</title>
        <authorList>
            <person name="Xu F."/>
            <person name="Kurt Z."/>
            <person name="Jimenez-Gonzalez A."/>
            <person name="Astvaldsson A."/>
            <person name="Andersson J.O."/>
            <person name="Svard S.G."/>
        </authorList>
    </citation>
    <scope>NUCLEOTIDE SEQUENCE</scope>
    <source>
        <strain evidence="1">ATCC 50377</strain>
    </source>
</reference>